<keyword evidence="5" id="KW-0106">Calcium</keyword>
<dbReference type="GO" id="GO:0007156">
    <property type="term" value="P:homophilic cell adhesion via plasma membrane adhesion molecules"/>
    <property type="evidence" value="ECO:0007669"/>
    <property type="project" value="InterPro"/>
</dbReference>
<keyword evidence="4" id="KW-0325">Glycoprotein</keyword>
<dbReference type="AlphaFoldDB" id="A0A183DKM7"/>
<proteinExistence type="predicted"/>
<keyword evidence="8" id="KW-1185">Reference proteome</keyword>
<reference evidence="9" key="1">
    <citation type="submission" date="2016-06" db="UniProtKB">
        <authorList>
            <consortium name="WormBaseParasite"/>
        </authorList>
    </citation>
    <scope>IDENTIFICATION</scope>
</reference>
<dbReference type="SMART" id="SM00112">
    <property type="entry name" value="CA"/>
    <property type="match status" value="1"/>
</dbReference>
<accession>A0A183DKM7</accession>
<dbReference type="Pfam" id="PF00028">
    <property type="entry name" value="Cadherin"/>
    <property type="match status" value="1"/>
</dbReference>
<sequence length="185" mass="20494">KQLPYRTYPANSGFASVSPETATGTTVAVVTVSDPDDGQNARVTITDGNEEDYFRLESGKNFAILRLNRLVADKPIERFLLKFRAVDDGSPARFSERDLKIFVLNLNDTAPLLESELIEGSIYENSIAGSFVAAVRAVHHRNLHFSAIDDDEGAELFDVSQNTGSSFSSKISFSFKYAYQKYQGH</sequence>
<evidence type="ECO:0000259" key="6">
    <source>
        <dbReference type="PROSITE" id="PS50268"/>
    </source>
</evidence>
<evidence type="ECO:0000256" key="5">
    <source>
        <dbReference type="PROSITE-ProRule" id="PRU00043"/>
    </source>
</evidence>
<evidence type="ECO:0000313" key="7">
    <source>
        <dbReference type="EMBL" id="VDK70108.1"/>
    </source>
</evidence>
<evidence type="ECO:0000256" key="2">
    <source>
        <dbReference type="ARBA" id="ARBA00022692"/>
    </source>
</evidence>
<gene>
    <name evidence="7" type="ORF">GPUH_LOCUS9265</name>
</gene>
<evidence type="ECO:0000313" key="9">
    <source>
        <dbReference type="WBParaSite" id="GPUH_0000927901-mRNA-1"/>
    </source>
</evidence>
<evidence type="ECO:0000256" key="1">
    <source>
        <dbReference type="ARBA" id="ARBA00004167"/>
    </source>
</evidence>
<keyword evidence="3" id="KW-0472">Membrane</keyword>
<dbReference type="Gene3D" id="2.60.40.60">
    <property type="entry name" value="Cadherins"/>
    <property type="match status" value="1"/>
</dbReference>
<evidence type="ECO:0000313" key="8">
    <source>
        <dbReference type="Proteomes" id="UP000271098"/>
    </source>
</evidence>
<evidence type="ECO:0000256" key="4">
    <source>
        <dbReference type="ARBA" id="ARBA00023180"/>
    </source>
</evidence>
<dbReference type="PROSITE" id="PS50268">
    <property type="entry name" value="CADHERIN_2"/>
    <property type="match status" value="1"/>
</dbReference>
<organism evidence="9">
    <name type="scientific">Gongylonema pulchrum</name>
    <dbReference type="NCBI Taxonomy" id="637853"/>
    <lineage>
        <taxon>Eukaryota</taxon>
        <taxon>Metazoa</taxon>
        <taxon>Ecdysozoa</taxon>
        <taxon>Nematoda</taxon>
        <taxon>Chromadorea</taxon>
        <taxon>Rhabditida</taxon>
        <taxon>Spirurina</taxon>
        <taxon>Spiruromorpha</taxon>
        <taxon>Spiruroidea</taxon>
        <taxon>Gongylonematidae</taxon>
        <taxon>Gongylonema</taxon>
    </lineage>
</organism>
<dbReference type="PANTHER" id="PTHR24028">
    <property type="entry name" value="CADHERIN-87A"/>
    <property type="match status" value="1"/>
</dbReference>
<evidence type="ECO:0000256" key="3">
    <source>
        <dbReference type="ARBA" id="ARBA00022989"/>
    </source>
</evidence>
<dbReference type="WBParaSite" id="GPUH_0000927901-mRNA-1">
    <property type="protein sequence ID" value="GPUH_0000927901-mRNA-1"/>
    <property type="gene ID" value="GPUH_0000927901"/>
</dbReference>
<feature type="domain" description="Cadherin" evidence="6">
    <location>
        <begin position="9"/>
        <end position="113"/>
    </location>
</feature>
<keyword evidence="2" id="KW-0812">Transmembrane</keyword>
<name>A0A183DKM7_9BILA</name>
<dbReference type="PANTHER" id="PTHR24028:SF328">
    <property type="entry name" value="CADHERIN-3"/>
    <property type="match status" value="1"/>
</dbReference>
<dbReference type="GO" id="GO:0005509">
    <property type="term" value="F:calcium ion binding"/>
    <property type="evidence" value="ECO:0007669"/>
    <property type="project" value="UniProtKB-UniRule"/>
</dbReference>
<protein>
    <submittedName>
        <fullName evidence="9">CA domain-containing protein</fullName>
    </submittedName>
</protein>
<dbReference type="EMBL" id="UYRT01029619">
    <property type="protein sequence ID" value="VDK70108.1"/>
    <property type="molecule type" value="Genomic_DNA"/>
</dbReference>
<keyword evidence="3" id="KW-1133">Transmembrane helix</keyword>
<comment type="subcellular location">
    <subcellularLocation>
        <location evidence="1">Membrane</location>
        <topology evidence="1">Single-pass membrane protein</topology>
    </subcellularLocation>
</comment>
<dbReference type="SUPFAM" id="SSF49313">
    <property type="entry name" value="Cadherin-like"/>
    <property type="match status" value="1"/>
</dbReference>
<dbReference type="InterPro" id="IPR015919">
    <property type="entry name" value="Cadherin-like_sf"/>
</dbReference>
<dbReference type="OrthoDB" id="6252479at2759"/>
<dbReference type="CDD" id="cd11304">
    <property type="entry name" value="Cadherin_repeat"/>
    <property type="match status" value="1"/>
</dbReference>
<dbReference type="InterPro" id="IPR002126">
    <property type="entry name" value="Cadherin-like_dom"/>
</dbReference>
<dbReference type="PRINTS" id="PR00205">
    <property type="entry name" value="CADHERIN"/>
</dbReference>
<dbReference type="Proteomes" id="UP000271098">
    <property type="component" value="Unassembled WGS sequence"/>
</dbReference>
<dbReference type="GO" id="GO:0005886">
    <property type="term" value="C:plasma membrane"/>
    <property type="evidence" value="ECO:0007669"/>
    <property type="project" value="TreeGrafter"/>
</dbReference>
<dbReference type="InterPro" id="IPR050174">
    <property type="entry name" value="Protocadherin/Cadherin-CA"/>
</dbReference>
<reference evidence="7 8" key="2">
    <citation type="submission" date="2018-11" db="EMBL/GenBank/DDBJ databases">
        <authorList>
            <consortium name="Pathogen Informatics"/>
        </authorList>
    </citation>
    <scope>NUCLEOTIDE SEQUENCE [LARGE SCALE GENOMIC DNA]</scope>
</reference>